<dbReference type="EMBL" id="JAFMPK010000047">
    <property type="protein sequence ID" value="MBO0610170.1"/>
    <property type="molecule type" value="Genomic_DNA"/>
</dbReference>
<dbReference type="SUPFAM" id="SSF52121">
    <property type="entry name" value="Lumazine synthase"/>
    <property type="match status" value="1"/>
</dbReference>
<keyword evidence="5 7" id="KW-0808">Transferase</keyword>
<evidence type="ECO:0000313" key="9">
    <source>
        <dbReference type="Proteomes" id="UP000664617"/>
    </source>
</evidence>
<dbReference type="HAMAP" id="MF_00178">
    <property type="entry name" value="Lumazine_synth"/>
    <property type="match status" value="1"/>
</dbReference>
<feature type="binding site" evidence="7">
    <location>
        <begin position="105"/>
        <end position="106"/>
    </location>
    <ligand>
        <name>(2S)-2-hydroxy-3-oxobutyl phosphate</name>
        <dbReference type="ChEBI" id="CHEBI:58830"/>
    </ligand>
</feature>
<dbReference type="InterPro" id="IPR034964">
    <property type="entry name" value="LS"/>
</dbReference>
<feature type="binding site" evidence="7">
    <location>
        <position position="133"/>
    </location>
    <ligand>
        <name>5-amino-6-(D-ribitylamino)uracil</name>
        <dbReference type="ChEBI" id="CHEBI:15934"/>
    </ligand>
</feature>
<comment type="function">
    <text evidence="7">Catalyzes the formation of 6,7-dimethyl-8-ribityllumazine by condensation of 5-amino-6-(D-ribitylamino)uracil with 3,4-dihydroxy-2-butanone 4-phosphate. This is the penultimate step in the biosynthesis of riboflavin.</text>
</comment>
<feature type="binding site" evidence="7">
    <location>
        <position position="147"/>
    </location>
    <ligand>
        <name>(2S)-2-hydroxy-3-oxobutyl phosphate</name>
        <dbReference type="ChEBI" id="CHEBI:58830"/>
    </ligand>
</feature>
<keyword evidence="4 7" id="KW-0686">Riboflavin biosynthesis</keyword>
<evidence type="ECO:0000256" key="5">
    <source>
        <dbReference type="ARBA" id="ARBA00022679"/>
    </source>
</evidence>
<evidence type="ECO:0000256" key="2">
    <source>
        <dbReference type="ARBA" id="ARBA00007424"/>
    </source>
</evidence>
<dbReference type="InterPro" id="IPR002180">
    <property type="entry name" value="LS/RS"/>
</dbReference>
<evidence type="ECO:0000256" key="1">
    <source>
        <dbReference type="ARBA" id="ARBA00004917"/>
    </source>
</evidence>
<accession>A0ABS3IB05</accession>
<evidence type="ECO:0000256" key="7">
    <source>
        <dbReference type="HAMAP-Rule" id="MF_00178"/>
    </source>
</evidence>
<comment type="pathway">
    <text evidence="1 7">Cofactor biosynthesis; riboflavin biosynthesis; riboflavin from 2-hydroxy-3-oxobutyl phosphate and 5-amino-6-(D-ribitylamino)uracil: step 1/2.</text>
</comment>
<evidence type="ECO:0000313" key="8">
    <source>
        <dbReference type="EMBL" id="MBO0610170.1"/>
    </source>
</evidence>
<proteinExistence type="inferred from homology"/>
<feature type="binding site" evidence="7">
    <location>
        <position position="25"/>
    </location>
    <ligand>
        <name>5-amino-6-(D-ribitylamino)uracil</name>
        <dbReference type="ChEBI" id="CHEBI:15934"/>
    </ligand>
</feature>
<dbReference type="GO" id="GO:0000906">
    <property type="term" value="F:6,7-dimethyl-8-ribityllumazine synthase activity"/>
    <property type="evidence" value="ECO:0007669"/>
    <property type="project" value="UniProtKB-EC"/>
</dbReference>
<dbReference type="InterPro" id="IPR036467">
    <property type="entry name" value="LS/RS_sf"/>
</dbReference>
<comment type="similarity">
    <text evidence="2 7">Belongs to the DMRL synthase family.</text>
</comment>
<gene>
    <name evidence="7 8" type="primary">ribH</name>
    <name evidence="8" type="ORF">J0911_14140</name>
</gene>
<dbReference type="RefSeq" id="WP_207276102.1">
    <property type="nucleotide sequence ID" value="NZ_JAFMPK010000047.1"/>
</dbReference>
<dbReference type="Gene3D" id="3.40.50.960">
    <property type="entry name" value="Lumazine/riboflavin synthase"/>
    <property type="match status" value="1"/>
</dbReference>
<sequence>MSGAGAPALTVDGRGLYVVVIAASWHTQVMDGLLEGARRALRESGAAWSEVRVPGSFELPVAAARVAGLSGAASAVASVAAPGADDAVPRRPDAVVALGVVIRGGTPHFDYVCSAATTGLVDVSVRTGIPVGFGVLTCDDEAQALDRAGLPGSREDKGQEAVQAAVATAVALR</sequence>
<dbReference type="NCBIfam" id="TIGR00114">
    <property type="entry name" value="lumazine-synth"/>
    <property type="match status" value="1"/>
</dbReference>
<comment type="caution">
    <text evidence="8">The sequence shown here is derived from an EMBL/GenBank/DDBJ whole genome shotgun (WGS) entry which is preliminary data.</text>
</comment>
<dbReference type="Pfam" id="PF00885">
    <property type="entry name" value="DMRL_synthase"/>
    <property type="match status" value="1"/>
</dbReference>
<dbReference type="PANTHER" id="PTHR21058">
    <property type="entry name" value="6,7-DIMETHYL-8-RIBITYLLUMAZINE SYNTHASE DMRL SYNTHASE LUMAZINE SYNTHASE"/>
    <property type="match status" value="1"/>
</dbReference>
<feature type="active site" description="Proton donor" evidence="7">
    <location>
        <position position="108"/>
    </location>
</feature>
<feature type="binding site" evidence="7">
    <location>
        <begin position="56"/>
        <end position="58"/>
    </location>
    <ligand>
        <name>5-amino-6-(D-ribitylamino)uracil</name>
        <dbReference type="ChEBI" id="CHEBI:15934"/>
    </ligand>
</feature>
<dbReference type="EC" id="2.5.1.78" evidence="3 7"/>
<comment type="catalytic activity">
    <reaction evidence="6 7">
        <text>(2S)-2-hydroxy-3-oxobutyl phosphate + 5-amino-6-(D-ribitylamino)uracil = 6,7-dimethyl-8-(1-D-ribityl)lumazine + phosphate + 2 H2O + H(+)</text>
        <dbReference type="Rhea" id="RHEA:26152"/>
        <dbReference type="ChEBI" id="CHEBI:15377"/>
        <dbReference type="ChEBI" id="CHEBI:15378"/>
        <dbReference type="ChEBI" id="CHEBI:15934"/>
        <dbReference type="ChEBI" id="CHEBI:43474"/>
        <dbReference type="ChEBI" id="CHEBI:58201"/>
        <dbReference type="ChEBI" id="CHEBI:58830"/>
        <dbReference type="EC" id="2.5.1.78"/>
    </reaction>
</comment>
<dbReference type="CDD" id="cd09209">
    <property type="entry name" value="Lumazine_synthase-I"/>
    <property type="match status" value="1"/>
</dbReference>
<reference evidence="9" key="1">
    <citation type="submission" date="2023-07" db="EMBL/GenBank/DDBJ databases">
        <title>Myceligenerans salitolerans sp. nov., a halotolerant actinomycete isolated from a salt lake in Xinjiang, China.</title>
        <authorList>
            <person name="Guan T."/>
        </authorList>
    </citation>
    <scope>NUCLEOTIDE SEQUENCE [LARGE SCALE GENOMIC DNA]</scope>
    <source>
        <strain evidence="9">XHU 5031</strain>
    </source>
</reference>
<dbReference type="Proteomes" id="UP000664617">
    <property type="component" value="Unassembled WGS sequence"/>
</dbReference>
<dbReference type="PANTHER" id="PTHR21058:SF0">
    <property type="entry name" value="6,7-DIMETHYL-8-RIBITYLLUMAZINE SYNTHASE"/>
    <property type="match status" value="1"/>
</dbReference>
<evidence type="ECO:0000256" key="6">
    <source>
        <dbReference type="ARBA" id="ARBA00048785"/>
    </source>
</evidence>
<feature type="binding site" evidence="7">
    <location>
        <begin position="100"/>
        <end position="102"/>
    </location>
    <ligand>
        <name>5-amino-6-(D-ribitylamino)uracil</name>
        <dbReference type="ChEBI" id="CHEBI:15934"/>
    </ligand>
</feature>
<name>A0ABS3IB05_9MICO</name>
<keyword evidence="9" id="KW-1185">Reference proteome</keyword>
<protein>
    <recommendedName>
        <fullName evidence="3 7">6,7-dimethyl-8-ribityllumazine synthase</fullName>
        <shortName evidence="7">DMRL synthase</shortName>
        <shortName evidence="7">LS</shortName>
        <shortName evidence="7">Lumazine synthase</shortName>
        <ecNumber evidence="3 7">2.5.1.78</ecNumber>
    </recommendedName>
</protein>
<organism evidence="8 9">
    <name type="scientific">Myceligenerans salitolerans</name>
    <dbReference type="NCBI Taxonomy" id="1230528"/>
    <lineage>
        <taxon>Bacteria</taxon>
        <taxon>Bacillati</taxon>
        <taxon>Actinomycetota</taxon>
        <taxon>Actinomycetes</taxon>
        <taxon>Micrococcales</taxon>
        <taxon>Promicromonosporaceae</taxon>
        <taxon>Myceligenerans</taxon>
    </lineage>
</organism>
<evidence type="ECO:0000256" key="4">
    <source>
        <dbReference type="ARBA" id="ARBA00022619"/>
    </source>
</evidence>
<evidence type="ECO:0000256" key="3">
    <source>
        <dbReference type="ARBA" id="ARBA00012664"/>
    </source>
</evidence>